<evidence type="ECO:0000313" key="15">
    <source>
        <dbReference type="Proteomes" id="UP000887564"/>
    </source>
</evidence>
<evidence type="ECO:0000256" key="11">
    <source>
        <dbReference type="ARBA" id="ARBA00022842"/>
    </source>
</evidence>
<evidence type="ECO:0000256" key="13">
    <source>
        <dbReference type="ARBA" id="ARBA00048871"/>
    </source>
</evidence>
<evidence type="ECO:0000256" key="4">
    <source>
        <dbReference type="ARBA" id="ARBA00012214"/>
    </source>
</evidence>
<dbReference type="GO" id="GO:0046872">
    <property type="term" value="F:metal ion binding"/>
    <property type="evidence" value="ECO:0007669"/>
    <property type="project" value="UniProtKB-KW"/>
</dbReference>
<keyword evidence="9" id="KW-0547">Nucleotide-binding</keyword>
<dbReference type="EC" id="6.3.2.3" evidence="4"/>
<comment type="pathway">
    <text evidence="2">Sulfur metabolism; glutathione biosynthesis; glutathione from L-cysteine and L-glutamate: step 2/2.</text>
</comment>
<dbReference type="InterPro" id="IPR037013">
    <property type="entry name" value="GSH-S_sub-bd_sf"/>
</dbReference>
<dbReference type="SUPFAM" id="SSF56059">
    <property type="entry name" value="Glutathione synthetase ATP-binding domain-like"/>
    <property type="match status" value="1"/>
</dbReference>
<dbReference type="InterPro" id="IPR014042">
    <property type="entry name" value="Glutathione_synthase_a-hlx"/>
</dbReference>
<evidence type="ECO:0000256" key="5">
    <source>
        <dbReference type="ARBA" id="ARBA00020821"/>
    </source>
</evidence>
<evidence type="ECO:0000256" key="7">
    <source>
        <dbReference type="ARBA" id="ARBA00022684"/>
    </source>
</evidence>
<evidence type="ECO:0000259" key="14">
    <source>
        <dbReference type="Pfam" id="PF03199"/>
    </source>
</evidence>
<dbReference type="Gene3D" id="3.30.1490.80">
    <property type="match status" value="1"/>
</dbReference>
<keyword evidence="6" id="KW-0436">Ligase</keyword>
<dbReference type="Proteomes" id="UP000887564">
    <property type="component" value="Unplaced"/>
</dbReference>
<keyword evidence="7" id="KW-0317">Glutathione biosynthesis</keyword>
<accession>A0A914RBF7</accession>
<dbReference type="Gene3D" id="3.40.50.1760">
    <property type="entry name" value="Glutathione synthase, substrate-binding domain superfamily, eukaryotic"/>
    <property type="match status" value="1"/>
</dbReference>
<evidence type="ECO:0000256" key="9">
    <source>
        <dbReference type="ARBA" id="ARBA00022741"/>
    </source>
</evidence>
<dbReference type="PANTHER" id="PTHR11130:SF0">
    <property type="entry name" value="GLUTATHIONE SYNTHETASE"/>
    <property type="match status" value="1"/>
</dbReference>
<dbReference type="PANTHER" id="PTHR11130">
    <property type="entry name" value="GLUTATHIONE SYNTHETASE"/>
    <property type="match status" value="1"/>
</dbReference>
<evidence type="ECO:0000256" key="8">
    <source>
        <dbReference type="ARBA" id="ARBA00022723"/>
    </source>
</evidence>
<comment type="similarity">
    <text evidence="3">Belongs to the eukaryotic GSH synthase family.</text>
</comment>
<dbReference type="AlphaFoldDB" id="A0A914RBF7"/>
<evidence type="ECO:0000313" key="16">
    <source>
        <dbReference type="WBParaSite" id="PEQ_0000205001-mRNA-1"/>
    </source>
</evidence>
<keyword evidence="8" id="KW-0479">Metal-binding</keyword>
<comment type="cofactor">
    <cofactor evidence="1">
        <name>Mg(2+)</name>
        <dbReference type="ChEBI" id="CHEBI:18420"/>
    </cofactor>
</comment>
<keyword evidence="15" id="KW-1185">Reference proteome</keyword>
<dbReference type="Gene3D" id="3.30.470.20">
    <property type="entry name" value="ATP-grasp fold, B domain"/>
    <property type="match status" value="1"/>
</dbReference>
<keyword evidence="11" id="KW-0460">Magnesium</keyword>
<feature type="domain" description="Glutathione synthase substrate-binding" evidence="14">
    <location>
        <begin position="162"/>
        <end position="207"/>
    </location>
</feature>
<dbReference type="GO" id="GO:0004363">
    <property type="term" value="F:glutathione synthase activity"/>
    <property type="evidence" value="ECO:0007669"/>
    <property type="project" value="UniProtKB-EC"/>
</dbReference>
<sequence>MIVDADKKEHDFCQTAPFTLLPSPFPRHIFQQAVDVQQATNLLYFRISWDYEFLFESNQESLRHFVDILRRVHEAGIKQPKTLLIQRADYMCHGQRSDEFKLKQVEVNNIAASMGWLSEMASCLHRRVLQDLNVPDDIIANALPENRPIDTVAEDIGDQSALILFVVEEVNQNQVDQRHVEYRIDELSSRRAKCVRLTLTQCAKRCVVT</sequence>
<dbReference type="GO" id="GO:0005829">
    <property type="term" value="C:cytosol"/>
    <property type="evidence" value="ECO:0007669"/>
    <property type="project" value="TreeGrafter"/>
</dbReference>
<evidence type="ECO:0000256" key="12">
    <source>
        <dbReference type="ARBA" id="ARBA00030403"/>
    </source>
</evidence>
<organism evidence="15 16">
    <name type="scientific">Parascaris equorum</name>
    <name type="common">Equine roundworm</name>
    <dbReference type="NCBI Taxonomy" id="6256"/>
    <lineage>
        <taxon>Eukaryota</taxon>
        <taxon>Metazoa</taxon>
        <taxon>Ecdysozoa</taxon>
        <taxon>Nematoda</taxon>
        <taxon>Chromadorea</taxon>
        <taxon>Rhabditida</taxon>
        <taxon>Spirurina</taxon>
        <taxon>Ascaridomorpha</taxon>
        <taxon>Ascaridoidea</taxon>
        <taxon>Ascarididae</taxon>
        <taxon>Parascaris</taxon>
    </lineage>
</organism>
<comment type="catalytic activity">
    <reaction evidence="13">
        <text>gamma-L-glutamyl-L-cysteine + glycine + ATP = glutathione + ADP + phosphate + H(+)</text>
        <dbReference type="Rhea" id="RHEA:13557"/>
        <dbReference type="ChEBI" id="CHEBI:15378"/>
        <dbReference type="ChEBI" id="CHEBI:30616"/>
        <dbReference type="ChEBI" id="CHEBI:43474"/>
        <dbReference type="ChEBI" id="CHEBI:57305"/>
        <dbReference type="ChEBI" id="CHEBI:57925"/>
        <dbReference type="ChEBI" id="CHEBI:58173"/>
        <dbReference type="ChEBI" id="CHEBI:456216"/>
        <dbReference type="EC" id="6.3.2.3"/>
    </reaction>
    <physiologicalReaction direction="left-to-right" evidence="13">
        <dbReference type="Rhea" id="RHEA:13558"/>
    </physiologicalReaction>
</comment>
<evidence type="ECO:0000256" key="2">
    <source>
        <dbReference type="ARBA" id="ARBA00004965"/>
    </source>
</evidence>
<dbReference type="Gene3D" id="1.10.1080.10">
    <property type="entry name" value="Glutathione Synthetase, Chain A, domain 3"/>
    <property type="match status" value="1"/>
</dbReference>
<dbReference type="GO" id="GO:0005524">
    <property type="term" value="F:ATP binding"/>
    <property type="evidence" value="ECO:0007669"/>
    <property type="project" value="UniProtKB-KW"/>
</dbReference>
<dbReference type="Pfam" id="PF03917">
    <property type="entry name" value="GSH_synth_ATP"/>
    <property type="match status" value="1"/>
</dbReference>
<name>A0A914RBF7_PAREQ</name>
<evidence type="ECO:0000256" key="3">
    <source>
        <dbReference type="ARBA" id="ARBA00010385"/>
    </source>
</evidence>
<protein>
    <recommendedName>
        <fullName evidence="5">Glutathione synthetase</fullName>
        <ecNumber evidence="4">6.3.2.3</ecNumber>
    </recommendedName>
    <alternativeName>
        <fullName evidence="12">Glutathione synthase</fullName>
    </alternativeName>
</protein>
<evidence type="ECO:0000256" key="1">
    <source>
        <dbReference type="ARBA" id="ARBA00001946"/>
    </source>
</evidence>
<dbReference type="InterPro" id="IPR005615">
    <property type="entry name" value="Glutathione_synthase"/>
</dbReference>
<evidence type="ECO:0000256" key="6">
    <source>
        <dbReference type="ARBA" id="ARBA00022598"/>
    </source>
</evidence>
<dbReference type="GO" id="GO:0043295">
    <property type="term" value="F:glutathione binding"/>
    <property type="evidence" value="ECO:0007669"/>
    <property type="project" value="TreeGrafter"/>
</dbReference>
<proteinExistence type="inferred from homology"/>
<dbReference type="InterPro" id="IPR004887">
    <property type="entry name" value="GSH_synth_subst-bd"/>
</dbReference>
<evidence type="ECO:0000256" key="10">
    <source>
        <dbReference type="ARBA" id="ARBA00022840"/>
    </source>
</evidence>
<dbReference type="InterPro" id="IPR014049">
    <property type="entry name" value="Glutathione_synthase_N_euk"/>
</dbReference>
<keyword evidence="10" id="KW-0067">ATP-binding</keyword>
<reference evidence="16" key="1">
    <citation type="submission" date="2022-11" db="UniProtKB">
        <authorList>
            <consortium name="WormBaseParasite"/>
        </authorList>
    </citation>
    <scope>IDENTIFICATION</scope>
</reference>
<dbReference type="WBParaSite" id="PEQ_0000205001-mRNA-1">
    <property type="protein sequence ID" value="PEQ_0000205001-mRNA-1"/>
    <property type="gene ID" value="PEQ_0000205001"/>
</dbReference>
<dbReference type="Pfam" id="PF03199">
    <property type="entry name" value="GSH_synthase"/>
    <property type="match status" value="1"/>
</dbReference>